<dbReference type="GO" id="GO:0009002">
    <property type="term" value="F:serine-type D-Ala-D-Ala carboxypeptidase activity"/>
    <property type="evidence" value="ECO:0007669"/>
    <property type="project" value="InterPro"/>
</dbReference>
<evidence type="ECO:0000256" key="10">
    <source>
        <dbReference type="ARBA" id="ARBA00022984"/>
    </source>
</evidence>
<reference evidence="17 18" key="1">
    <citation type="journal article" date="2016" name="Nat. Commun.">
        <title>Thousands of microbial genomes shed light on interconnected biogeochemical processes in an aquifer system.</title>
        <authorList>
            <person name="Anantharaman K."/>
            <person name="Brown C.T."/>
            <person name="Hug L.A."/>
            <person name="Sharon I."/>
            <person name="Castelle C.J."/>
            <person name="Probst A.J."/>
            <person name="Thomas B.C."/>
            <person name="Singh A."/>
            <person name="Wilkins M.J."/>
            <person name="Karaoz U."/>
            <person name="Brodie E.L."/>
            <person name="Williams K.H."/>
            <person name="Hubbard S.S."/>
            <person name="Banfield J.F."/>
        </authorList>
    </citation>
    <scope>NUCLEOTIDE SEQUENCE [LARGE SCALE GENOMIC DNA]</scope>
</reference>
<organism evidence="17 18">
    <name type="scientific">Candidatus Danuiimicrobium aquiferis</name>
    <dbReference type="NCBI Taxonomy" id="1801832"/>
    <lineage>
        <taxon>Bacteria</taxon>
        <taxon>Pseudomonadati</taxon>
        <taxon>Candidatus Omnitrophota</taxon>
        <taxon>Candidatus Danuiimicrobium</taxon>
    </lineage>
</organism>
<evidence type="ECO:0000256" key="8">
    <source>
        <dbReference type="ARBA" id="ARBA00022801"/>
    </source>
</evidence>
<dbReference type="GO" id="GO:0009252">
    <property type="term" value="P:peptidoglycan biosynthetic process"/>
    <property type="evidence" value="ECO:0007669"/>
    <property type="project" value="UniProtKB-KW"/>
</dbReference>
<dbReference type="Proteomes" id="UP000178187">
    <property type="component" value="Unassembled WGS sequence"/>
</dbReference>
<keyword evidence="11 14" id="KW-1133">Transmembrane helix</keyword>
<dbReference type="Gene3D" id="3.30.1390.30">
    <property type="entry name" value="Penicillin-binding protein 2a, domain 3"/>
    <property type="match status" value="1"/>
</dbReference>
<evidence type="ECO:0000256" key="12">
    <source>
        <dbReference type="ARBA" id="ARBA00023136"/>
    </source>
</evidence>
<evidence type="ECO:0000256" key="6">
    <source>
        <dbReference type="ARBA" id="ARBA00022670"/>
    </source>
</evidence>
<dbReference type="InterPro" id="IPR005311">
    <property type="entry name" value="PBP_dimer"/>
</dbReference>
<evidence type="ECO:0000256" key="7">
    <source>
        <dbReference type="ARBA" id="ARBA00022692"/>
    </source>
</evidence>
<sequence>MKSTTRFNFLLYGMYLCLLIVSAGLFRTQVINGSDYREASERNRIRLIRREAPRGNIYDRNGLPVATNRPALYAYIIPEDFDPKDIPELSPLLGLTEWDIRQRISKARGASFTPVLLKSDLSLDTAMQIEEKRPKFSGVFIQVKAIRFYPQHETAAHVVGYIGKMTKEEYEKLDHSVYGYDSWIGRSGIERLYDQMLRGEDGGVQLEVNARGVPINVLSEKDVTVGHDLYISIDANFESKVRPLLAGQKGAILVGDIKTGGLLTAISTPGFDPNVFVTPEQKKERLDVIGSKEKPLLNRGFNGLYPPGSVFKLLTAIAGLETGVITPHTTFTCRGFFKLNRKSRPYKCWYKGGHGRVDFYRALERSCNVYFYNVGRLLGEKRLAEYARKFGFGSPVDLSFPNVSGVVPDQEWKKKAVHDQWYTGDTISFAIGQGYLLVSPLQILQMVTTIATDGRVSKPLLIFDKNEPSKTELGIHPETFKALKQGMLQVVQSDYGTGQLARVDFEKLAGKTGTAQAPPGLPHAWMGAFFPYEDPKIAIVVFVERGKSGGIAAANMVKEVVRIWNEAYGTAVI</sequence>
<dbReference type="PANTHER" id="PTHR30627">
    <property type="entry name" value="PEPTIDOGLYCAN D,D-TRANSPEPTIDASE"/>
    <property type="match status" value="1"/>
</dbReference>
<evidence type="ECO:0000256" key="11">
    <source>
        <dbReference type="ARBA" id="ARBA00022989"/>
    </source>
</evidence>
<dbReference type="InterPro" id="IPR050515">
    <property type="entry name" value="Beta-lactam/transpept"/>
</dbReference>
<evidence type="ECO:0000256" key="4">
    <source>
        <dbReference type="ARBA" id="ARBA00022519"/>
    </source>
</evidence>
<evidence type="ECO:0000256" key="9">
    <source>
        <dbReference type="ARBA" id="ARBA00022960"/>
    </source>
</evidence>
<dbReference type="GO" id="GO:0008360">
    <property type="term" value="P:regulation of cell shape"/>
    <property type="evidence" value="ECO:0007669"/>
    <property type="project" value="UniProtKB-KW"/>
</dbReference>
<dbReference type="InterPro" id="IPR001460">
    <property type="entry name" value="PCN-bd_Tpept"/>
</dbReference>
<keyword evidence="8" id="KW-0378">Hydrolase</keyword>
<name>A0A1G1KRL6_9BACT</name>
<comment type="caution">
    <text evidence="17">The sequence shown here is derived from an EMBL/GenBank/DDBJ whole genome shotgun (WGS) entry which is preliminary data.</text>
</comment>
<keyword evidence="13" id="KW-0961">Cell wall biogenesis/degradation</keyword>
<keyword evidence="4" id="KW-0997">Cell inner membrane</keyword>
<dbReference type="PANTHER" id="PTHR30627:SF2">
    <property type="entry name" value="PEPTIDOGLYCAN D,D-TRANSPEPTIDASE MRDA"/>
    <property type="match status" value="1"/>
</dbReference>
<evidence type="ECO:0000259" key="15">
    <source>
        <dbReference type="Pfam" id="PF00905"/>
    </source>
</evidence>
<dbReference type="InterPro" id="IPR012338">
    <property type="entry name" value="Beta-lactam/transpept-like"/>
</dbReference>
<feature type="domain" description="Penicillin-binding protein transpeptidase" evidence="15">
    <location>
        <begin position="250"/>
        <end position="561"/>
    </location>
</feature>
<evidence type="ECO:0000256" key="14">
    <source>
        <dbReference type="SAM" id="Phobius"/>
    </source>
</evidence>
<dbReference type="Pfam" id="PF00905">
    <property type="entry name" value="Transpeptidase"/>
    <property type="match status" value="1"/>
</dbReference>
<feature type="transmembrane region" description="Helical" evidence="14">
    <location>
        <begin position="7"/>
        <end position="26"/>
    </location>
</feature>
<dbReference type="NCBIfam" id="TIGR03423">
    <property type="entry name" value="pbp2_mrdA"/>
    <property type="match status" value="1"/>
</dbReference>
<keyword evidence="12 14" id="KW-0472">Membrane</keyword>
<evidence type="ECO:0000313" key="18">
    <source>
        <dbReference type="Proteomes" id="UP000178187"/>
    </source>
</evidence>
<feature type="domain" description="Penicillin-binding protein dimerisation" evidence="16">
    <location>
        <begin position="51"/>
        <end position="217"/>
    </location>
</feature>
<dbReference type="SUPFAM" id="SSF56519">
    <property type="entry name" value="Penicillin binding protein dimerisation domain"/>
    <property type="match status" value="1"/>
</dbReference>
<proteinExistence type="predicted"/>
<dbReference type="SUPFAM" id="SSF56601">
    <property type="entry name" value="beta-lactamase/transpeptidase-like"/>
    <property type="match status" value="1"/>
</dbReference>
<keyword evidence="10" id="KW-0573">Peptidoglycan synthesis</keyword>
<protein>
    <submittedName>
        <fullName evidence="17">Penicillin-binding protein 2</fullName>
    </submittedName>
</protein>
<keyword evidence="3" id="KW-1003">Cell membrane</keyword>
<evidence type="ECO:0000256" key="3">
    <source>
        <dbReference type="ARBA" id="ARBA00022475"/>
    </source>
</evidence>
<accession>A0A1G1KRL6</accession>
<dbReference type="Pfam" id="PF03717">
    <property type="entry name" value="PBP_dimer"/>
    <property type="match status" value="1"/>
</dbReference>
<evidence type="ECO:0000256" key="13">
    <source>
        <dbReference type="ARBA" id="ARBA00023316"/>
    </source>
</evidence>
<evidence type="ECO:0000256" key="1">
    <source>
        <dbReference type="ARBA" id="ARBA00004167"/>
    </source>
</evidence>
<dbReference type="AlphaFoldDB" id="A0A1G1KRL6"/>
<evidence type="ECO:0000256" key="5">
    <source>
        <dbReference type="ARBA" id="ARBA00022645"/>
    </source>
</evidence>
<gene>
    <name evidence="17" type="ORF">A3G33_04520</name>
</gene>
<keyword evidence="7 14" id="KW-0812">Transmembrane</keyword>
<keyword evidence="5" id="KW-0121">Carboxypeptidase</keyword>
<dbReference type="Gene3D" id="3.90.1310.10">
    <property type="entry name" value="Penicillin-binding protein 2a (Domain 2)"/>
    <property type="match status" value="1"/>
</dbReference>
<keyword evidence="9" id="KW-0133">Cell shape</keyword>
<keyword evidence="6" id="KW-0645">Protease</keyword>
<dbReference type="GO" id="GO:0005886">
    <property type="term" value="C:plasma membrane"/>
    <property type="evidence" value="ECO:0007669"/>
    <property type="project" value="UniProtKB-SubCell"/>
</dbReference>
<dbReference type="GO" id="GO:0006508">
    <property type="term" value="P:proteolysis"/>
    <property type="evidence" value="ECO:0007669"/>
    <property type="project" value="UniProtKB-KW"/>
</dbReference>
<dbReference type="GO" id="GO:0008658">
    <property type="term" value="F:penicillin binding"/>
    <property type="evidence" value="ECO:0007669"/>
    <property type="project" value="InterPro"/>
</dbReference>
<dbReference type="GO" id="GO:0071555">
    <property type="term" value="P:cell wall organization"/>
    <property type="evidence" value="ECO:0007669"/>
    <property type="project" value="UniProtKB-KW"/>
</dbReference>
<dbReference type="InterPro" id="IPR036138">
    <property type="entry name" value="PBP_dimer_sf"/>
</dbReference>
<evidence type="ECO:0000259" key="16">
    <source>
        <dbReference type="Pfam" id="PF03717"/>
    </source>
</evidence>
<evidence type="ECO:0000256" key="2">
    <source>
        <dbReference type="ARBA" id="ARBA00004236"/>
    </source>
</evidence>
<dbReference type="Gene3D" id="3.40.710.10">
    <property type="entry name" value="DD-peptidase/beta-lactamase superfamily"/>
    <property type="match status" value="1"/>
</dbReference>
<dbReference type="GO" id="GO:0071972">
    <property type="term" value="F:peptidoglycan L,D-transpeptidase activity"/>
    <property type="evidence" value="ECO:0007669"/>
    <property type="project" value="TreeGrafter"/>
</dbReference>
<dbReference type="InterPro" id="IPR017790">
    <property type="entry name" value="Penicillin-binding_protein_2"/>
</dbReference>
<comment type="subcellular location">
    <subcellularLocation>
        <location evidence="2">Cell membrane</location>
    </subcellularLocation>
    <subcellularLocation>
        <location evidence="1">Membrane</location>
        <topology evidence="1">Single-pass membrane protein</topology>
    </subcellularLocation>
</comment>
<dbReference type="EMBL" id="MHFR01000068">
    <property type="protein sequence ID" value="OGW95199.1"/>
    <property type="molecule type" value="Genomic_DNA"/>
</dbReference>
<evidence type="ECO:0000313" key="17">
    <source>
        <dbReference type="EMBL" id="OGW95199.1"/>
    </source>
</evidence>